<feature type="transmembrane region" description="Helical" evidence="1">
    <location>
        <begin position="132"/>
        <end position="150"/>
    </location>
</feature>
<evidence type="ECO:0000256" key="1">
    <source>
        <dbReference type="SAM" id="Phobius"/>
    </source>
</evidence>
<proteinExistence type="predicted"/>
<feature type="transmembrane region" description="Helical" evidence="1">
    <location>
        <begin position="94"/>
        <end position="120"/>
    </location>
</feature>
<dbReference type="OrthoDB" id="9784805at2"/>
<dbReference type="AlphaFoldDB" id="A0A0E3W2I7"/>
<keyword evidence="1" id="KW-0472">Membrane</keyword>
<protein>
    <recommendedName>
        <fullName evidence="4">DUF1385 domain-containing protein</fullName>
    </recommendedName>
</protein>
<feature type="transmembrane region" description="Helical" evidence="1">
    <location>
        <begin position="193"/>
        <end position="213"/>
    </location>
</feature>
<gene>
    <name evidence="2" type="ORF">245</name>
</gene>
<keyword evidence="3" id="KW-1185">Reference proteome</keyword>
<evidence type="ECO:0000313" key="3">
    <source>
        <dbReference type="Proteomes" id="UP000045545"/>
    </source>
</evidence>
<dbReference type="PANTHER" id="PTHR42867:SF1">
    <property type="entry name" value="MEMBRANE PROTEIN-RELATED"/>
    <property type="match status" value="1"/>
</dbReference>
<keyword evidence="1" id="KW-0812">Transmembrane</keyword>
<dbReference type="RefSeq" id="WP_046494883.1">
    <property type="nucleotide sequence ID" value="NZ_CGIH01000004.1"/>
</dbReference>
<sequence length="303" mass="34160">MKKDFQYGGMAVIEGVMMRGPQESALAVRKPDGSIELEKESNRDLGKRYPILKWPLIRGSYVLIDSMAIGIRMLNKSANMSLDEEEEELSAREIFFTVLLAFALAVLLFVALPTGIVHFARQYLGGVVFQNIVEGIIRIIFFLLYVYAISKMDEIDRVFMYHGAEHKLIHTLEAGEELTVENARRHTTLHPRCGTSFLLIVMVISILVFAMLGEGSLFYRVWSRLAVFPVVAGLGYEFIKFSGKYYRKTWARWMIAPGLALQKMTTREPDDEQLEVALKALKAVLYSEAAVSLKDAPLSGHTA</sequence>
<dbReference type="Proteomes" id="UP000045545">
    <property type="component" value="Unassembled WGS sequence"/>
</dbReference>
<dbReference type="Pfam" id="PF07136">
    <property type="entry name" value="DUF1385"/>
    <property type="match status" value="1"/>
</dbReference>
<feature type="transmembrane region" description="Helical" evidence="1">
    <location>
        <begin position="219"/>
        <end position="239"/>
    </location>
</feature>
<evidence type="ECO:0000313" key="2">
    <source>
        <dbReference type="EMBL" id="CFX02594.1"/>
    </source>
</evidence>
<evidence type="ECO:0008006" key="4">
    <source>
        <dbReference type="Google" id="ProtNLM"/>
    </source>
</evidence>
<dbReference type="STRING" id="690567.245"/>
<accession>A0A0E3W2I7</accession>
<organism evidence="2 3">
    <name type="scientific">Syntrophomonas zehnderi OL-4</name>
    <dbReference type="NCBI Taxonomy" id="690567"/>
    <lineage>
        <taxon>Bacteria</taxon>
        <taxon>Bacillati</taxon>
        <taxon>Bacillota</taxon>
        <taxon>Clostridia</taxon>
        <taxon>Eubacteriales</taxon>
        <taxon>Syntrophomonadaceae</taxon>
        <taxon>Syntrophomonas</taxon>
    </lineage>
</organism>
<name>A0A0E3W2I7_9FIRM</name>
<reference evidence="2 3" key="1">
    <citation type="submission" date="2015-03" db="EMBL/GenBank/DDBJ databases">
        <authorList>
            <person name="Murphy D."/>
        </authorList>
    </citation>
    <scope>NUCLEOTIDE SEQUENCE [LARGE SCALE GENOMIC DNA]</scope>
    <source>
        <strain evidence="2 3">OL-4</strain>
    </source>
</reference>
<dbReference type="EMBL" id="CGIH01000004">
    <property type="protein sequence ID" value="CFX02594.1"/>
    <property type="molecule type" value="Genomic_DNA"/>
</dbReference>
<dbReference type="PANTHER" id="PTHR42867">
    <property type="entry name" value="MEMBRANE PROTEIN-RELATED"/>
    <property type="match status" value="1"/>
</dbReference>
<keyword evidence="1" id="KW-1133">Transmembrane helix</keyword>
<dbReference type="InterPro" id="IPR010787">
    <property type="entry name" value="DUF1385"/>
</dbReference>